<dbReference type="PANTHER" id="PTHR46268">
    <property type="entry name" value="STRESS RESPONSE PROTEIN NHAX"/>
    <property type="match status" value="1"/>
</dbReference>
<keyword evidence="5" id="KW-1185">Reference proteome</keyword>
<organism evidence="4 5">
    <name type="scientific">Halosegnis longus</name>
    <dbReference type="NCBI Taxonomy" id="2216012"/>
    <lineage>
        <taxon>Archaea</taxon>
        <taxon>Methanobacteriati</taxon>
        <taxon>Methanobacteriota</taxon>
        <taxon>Stenosarchaea group</taxon>
        <taxon>Halobacteria</taxon>
        <taxon>Halobacteriales</taxon>
        <taxon>Natronomonadaceae</taxon>
        <taxon>Halosegnis</taxon>
    </lineage>
</organism>
<reference evidence="4 5" key="1">
    <citation type="submission" date="2018-11" db="EMBL/GenBank/DDBJ databases">
        <title>Genome sequences of Natronomonas sp. CBA1133.</title>
        <authorList>
            <person name="Roh S.W."/>
            <person name="Cha I.-T."/>
        </authorList>
    </citation>
    <scope>NUCLEOTIDE SEQUENCE [LARGE SCALE GENOMIC DNA]</scope>
    <source>
        <strain evidence="4 5">CBA1133</strain>
    </source>
</reference>
<feature type="compositionally biased region" description="Polar residues" evidence="2">
    <location>
        <begin position="20"/>
        <end position="35"/>
    </location>
</feature>
<protein>
    <submittedName>
        <fullName evidence="4">Universal stress protein</fullName>
    </submittedName>
</protein>
<dbReference type="PANTHER" id="PTHR46268:SF6">
    <property type="entry name" value="UNIVERSAL STRESS PROTEIN UP12"/>
    <property type="match status" value="1"/>
</dbReference>
<dbReference type="CDD" id="cd00293">
    <property type="entry name" value="USP-like"/>
    <property type="match status" value="1"/>
</dbReference>
<comment type="similarity">
    <text evidence="1">Belongs to the universal stress protein A family.</text>
</comment>
<dbReference type="Proteomes" id="UP000270581">
    <property type="component" value="Unassembled WGS sequence"/>
</dbReference>
<gene>
    <name evidence="4" type="ORF">Nmn1133_04730</name>
</gene>
<dbReference type="SUPFAM" id="SSF52402">
    <property type="entry name" value="Adenine nucleotide alpha hydrolases-like"/>
    <property type="match status" value="1"/>
</dbReference>
<dbReference type="EMBL" id="RJJC01000001">
    <property type="protein sequence ID" value="RNJ26057.1"/>
    <property type="molecule type" value="Genomic_DNA"/>
</dbReference>
<accession>A0AAJ4R8C5</accession>
<dbReference type="InterPro" id="IPR006016">
    <property type="entry name" value="UspA"/>
</dbReference>
<proteinExistence type="inferred from homology"/>
<evidence type="ECO:0000256" key="1">
    <source>
        <dbReference type="ARBA" id="ARBA00008791"/>
    </source>
</evidence>
<comment type="caution">
    <text evidence="4">The sequence shown here is derived from an EMBL/GenBank/DDBJ whole genome shotgun (WGS) entry which is preliminary data.</text>
</comment>
<dbReference type="AlphaFoldDB" id="A0AAJ4R8C5"/>
<evidence type="ECO:0000313" key="5">
    <source>
        <dbReference type="Proteomes" id="UP000270581"/>
    </source>
</evidence>
<evidence type="ECO:0000256" key="2">
    <source>
        <dbReference type="SAM" id="MobiDB-lite"/>
    </source>
</evidence>
<sequence>MNRFPDTPIPYPTLHGSMSVFPQSSADSPQKSVSGPSAPGVFDRIVLAVDEDTDETVAETAVALAAAHDATLDVLSVVRMWSTVDNWDAAVERREASAERALDVAGEIAAGSGVEVRKRLRYGTPAEEIGLYAEGNEADIVVAGEPSRGRLGRLFSGRATMGDVRRAVSMPVMTVPSV</sequence>
<dbReference type="Pfam" id="PF00582">
    <property type="entry name" value="Usp"/>
    <property type="match status" value="1"/>
</dbReference>
<dbReference type="InterPro" id="IPR014729">
    <property type="entry name" value="Rossmann-like_a/b/a_fold"/>
</dbReference>
<name>A0AAJ4R8C5_9EURY</name>
<feature type="region of interest" description="Disordered" evidence="2">
    <location>
        <begin position="15"/>
        <end position="37"/>
    </location>
</feature>
<feature type="domain" description="UspA" evidence="3">
    <location>
        <begin position="42"/>
        <end position="176"/>
    </location>
</feature>
<evidence type="ECO:0000259" key="3">
    <source>
        <dbReference type="Pfam" id="PF00582"/>
    </source>
</evidence>
<dbReference type="Gene3D" id="3.40.50.620">
    <property type="entry name" value="HUPs"/>
    <property type="match status" value="1"/>
</dbReference>
<evidence type="ECO:0000313" key="4">
    <source>
        <dbReference type="EMBL" id="RNJ26057.1"/>
    </source>
</evidence>